<comment type="caution">
    <text evidence="1">The sequence shown here is derived from an EMBL/GenBank/DDBJ whole genome shotgun (WGS) entry which is preliminary data.</text>
</comment>
<gene>
    <name evidence="1" type="ORF">Ari01nite_58580</name>
</gene>
<reference evidence="1" key="1">
    <citation type="submission" date="2021-01" db="EMBL/GenBank/DDBJ databases">
        <title>Whole genome shotgun sequence of Actinoplanes rishiriensis NBRC 108556.</title>
        <authorList>
            <person name="Komaki H."/>
            <person name="Tamura T."/>
        </authorList>
    </citation>
    <scope>NUCLEOTIDE SEQUENCE</scope>
    <source>
        <strain evidence="1">NBRC 108556</strain>
    </source>
</reference>
<keyword evidence="2" id="KW-1185">Reference proteome</keyword>
<dbReference type="EMBL" id="BOMV01000061">
    <property type="protein sequence ID" value="GIE98393.1"/>
    <property type="molecule type" value="Genomic_DNA"/>
</dbReference>
<protein>
    <submittedName>
        <fullName evidence="1">Uncharacterized protein</fullName>
    </submittedName>
</protein>
<dbReference type="RefSeq" id="WP_203785412.1">
    <property type="nucleotide sequence ID" value="NZ_BOMV01000061.1"/>
</dbReference>
<accession>A0A919MX06</accession>
<dbReference type="Proteomes" id="UP000636960">
    <property type="component" value="Unassembled WGS sequence"/>
</dbReference>
<dbReference type="AlphaFoldDB" id="A0A919MX06"/>
<evidence type="ECO:0000313" key="2">
    <source>
        <dbReference type="Proteomes" id="UP000636960"/>
    </source>
</evidence>
<sequence length="150" mass="16917">MSIYPLTYPGWSWTGLLSGALRKQRAASVLEATRVLALGMDTATGRFRPNEAETAVRIEVTLGVRLTRAPRWSRADWFDERGISYDAVGPFAAGRFDQQWRRFSEQIVLHLNKAELVPVDVTLFTPAQVEVVATFIAERRLAPRVFILGR</sequence>
<organism evidence="1 2">
    <name type="scientific">Paractinoplanes rishiriensis</name>
    <dbReference type="NCBI Taxonomy" id="1050105"/>
    <lineage>
        <taxon>Bacteria</taxon>
        <taxon>Bacillati</taxon>
        <taxon>Actinomycetota</taxon>
        <taxon>Actinomycetes</taxon>
        <taxon>Micromonosporales</taxon>
        <taxon>Micromonosporaceae</taxon>
        <taxon>Paractinoplanes</taxon>
    </lineage>
</organism>
<proteinExistence type="predicted"/>
<name>A0A919MX06_9ACTN</name>
<dbReference type="CDD" id="cd20726">
    <property type="entry name" value="CDI_toxin_BpE479_tRNase-like"/>
    <property type="match status" value="1"/>
</dbReference>
<evidence type="ECO:0000313" key="1">
    <source>
        <dbReference type="EMBL" id="GIE98393.1"/>
    </source>
</evidence>